<organism evidence="1 2">
    <name type="scientific">Camellia lanceoleosa</name>
    <dbReference type="NCBI Taxonomy" id="1840588"/>
    <lineage>
        <taxon>Eukaryota</taxon>
        <taxon>Viridiplantae</taxon>
        <taxon>Streptophyta</taxon>
        <taxon>Embryophyta</taxon>
        <taxon>Tracheophyta</taxon>
        <taxon>Spermatophyta</taxon>
        <taxon>Magnoliopsida</taxon>
        <taxon>eudicotyledons</taxon>
        <taxon>Gunneridae</taxon>
        <taxon>Pentapetalae</taxon>
        <taxon>asterids</taxon>
        <taxon>Ericales</taxon>
        <taxon>Theaceae</taxon>
        <taxon>Camellia</taxon>
    </lineage>
</organism>
<comment type="caution">
    <text evidence="1">The sequence shown here is derived from an EMBL/GenBank/DDBJ whole genome shotgun (WGS) entry which is preliminary data.</text>
</comment>
<name>A0ACC0I5V7_9ERIC</name>
<keyword evidence="2" id="KW-1185">Reference proteome</keyword>
<evidence type="ECO:0000313" key="2">
    <source>
        <dbReference type="Proteomes" id="UP001060215"/>
    </source>
</evidence>
<protein>
    <submittedName>
        <fullName evidence="1">Uncharacterized protein</fullName>
    </submittedName>
</protein>
<dbReference type="Proteomes" id="UP001060215">
    <property type="component" value="Chromosome 2"/>
</dbReference>
<evidence type="ECO:0000313" key="1">
    <source>
        <dbReference type="EMBL" id="KAI8019706.1"/>
    </source>
</evidence>
<gene>
    <name evidence="1" type="ORF">LOK49_LG04G01245</name>
</gene>
<sequence length="164" mass="18496">MSKFASTFIVGGKVGTKNEKPGGVFVWGIGEAGVKIYRSMFSPPQPSNVELENLLFEIAKDCWTRESFGGQQEEIDWEKESMNNGYGEDKSVILPNTCRVLTSSSVNLFGVDDSIRCVQLILDVEEEFIMFYSQDWFTSDLPTLITTLSTQISFKFNPLFSILY</sequence>
<dbReference type="EMBL" id="CM045759">
    <property type="protein sequence ID" value="KAI8019706.1"/>
    <property type="molecule type" value="Genomic_DNA"/>
</dbReference>
<proteinExistence type="predicted"/>
<accession>A0ACC0I5V7</accession>
<reference evidence="1 2" key="1">
    <citation type="journal article" date="2022" name="Plant J.">
        <title>Chromosome-level genome of Camellia lanceoleosa provides a valuable resource for understanding genome evolution and self-incompatibility.</title>
        <authorList>
            <person name="Gong W."/>
            <person name="Xiao S."/>
            <person name="Wang L."/>
            <person name="Liao Z."/>
            <person name="Chang Y."/>
            <person name="Mo W."/>
            <person name="Hu G."/>
            <person name="Li W."/>
            <person name="Zhao G."/>
            <person name="Zhu H."/>
            <person name="Hu X."/>
            <person name="Ji K."/>
            <person name="Xiang X."/>
            <person name="Song Q."/>
            <person name="Yuan D."/>
            <person name="Jin S."/>
            <person name="Zhang L."/>
        </authorList>
    </citation>
    <scope>NUCLEOTIDE SEQUENCE [LARGE SCALE GENOMIC DNA]</scope>
    <source>
        <strain evidence="1">SQ_2022a</strain>
    </source>
</reference>